<keyword evidence="1" id="KW-1133">Transmembrane helix</keyword>
<dbReference type="Proteomes" id="UP000620124">
    <property type="component" value="Unassembled WGS sequence"/>
</dbReference>
<accession>A0A8H7CSB8</accession>
<gene>
    <name evidence="3" type="ORF">MVEN_01587000</name>
</gene>
<dbReference type="EMBL" id="JACAZI010000013">
    <property type="protein sequence ID" value="KAF7345673.1"/>
    <property type="molecule type" value="Genomic_DNA"/>
</dbReference>
<feature type="domain" description="DUF6535" evidence="2">
    <location>
        <begin position="66"/>
        <end position="114"/>
    </location>
</feature>
<keyword evidence="1" id="KW-0472">Membrane</keyword>
<evidence type="ECO:0000256" key="1">
    <source>
        <dbReference type="SAM" id="Phobius"/>
    </source>
</evidence>
<feature type="transmembrane region" description="Helical" evidence="1">
    <location>
        <begin position="184"/>
        <end position="207"/>
    </location>
</feature>
<organism evidence="3 4">
    <name type="scientific">Mycena venus</name>
    <dbReference type="NCBI Taxonomy" id="2733690"/>
    <lineage>
        <taxon>Eukaryota</taxon>
        <taxon>Fungi</taxon>
        <taxon>Dikarya</taxon>
        <taxon>Basidiomycota</taxon>
        <taxon>Agaricomycotina</taxon>
        <taxon>Agaricomycetes</taxon>
        <taxon>Agaricomycetidae</taxon>
        <taxon>Agaricales</taxon>
        <taxon>Marasmiineae</taxon>
        <taxon>Mycenaceae</taxon>
        <taxon>Mycena</taxon>
    </lineage>
</organism>
<reference evidence="3" key="1">
    <citation type="submission" date="2020-05" db="EMBL/GenBank/DDBJ databases">
        <title>Mycena genomes resolve the evolution of fungal bioluminescence.</title>
        <authorList>
            <person name="Tsai I.J."/>
        </authorList>
    </citation>
    <scope>NUCLEOTIDE SEQUENCE</scope>
    <source>
        <strain evidence="3">CCC161011</strain>
    </source>
</reference>
<evidence type="ECO:0000313" key="3">
    <source>
        <dbReference type="EMBL" id="KAF7345673.1"/>
    </source>
</evidence>
<feature type="domain" description="DUF6535" evidence="2">
    <location>
        <begin position="123"/>
        <end position="209"/>
    </location>
</feature>
<feature type="transmembrane region" description="Helical" evidence="1">
    <location>
        <begin position="214"/>
        <end position="238"/>
    </location>
</feature>
<dbReference type="InterPro" id="IPR045338">
    <property type="entry name" value="DUF6535"/>
</dbReference>
<keyword evidence="4" id="KW-1185">Reference proteome</keyword>
<name>A0A8H7CSB8_9AGAR</name>
<protein>
    <recommendedName>
        <fullName evidence="2">DUF6535 domain-containing protein</fullName>
    </recommendedName>
</protein>
<feature type="transmembrane region" description="Helical" evidence="1">
    <location>
        <begin position="91"/>
        <end position="109"/>
    </location>
</feature>
<evidence type="ECO:0000259" key="2">
    <source>
        <dbReference type="Pfam" id="PF20153"/>
    </source>
</evidence>
<dbReference type="Pfam" id="PF20153">
    <property type="entry name" value="DUF6535"/>
    <property type="match status" value="2"/>
</dbReference>
<evidence type="ECO:0000313" key="4">
    <source>
        <dbReference type="Proteomes" id="UP000620124"/>
    </source>
</evidence>
<keyword evidence="1" id="KW-0812">Transmembrane</keyword>
<dbReference type="AlphaFoldDB" id="A0A8H7CSB8"/>
<sequence length="735" mass="82875">MDSKSPTHNSHGKSASSDNDRLIEVLQACFSDLARRQEEQGDKLQQAIEALKPKVLPPTDKKTNFWNLYKTLADEHDKEFHQRYSTDLDTSLIFAGLFSAIDSAFILQVQPQIQLRGTPLILVVAQSLFYISLGSTLLAALLAVLGKQWLMFYSAAGERGTMEARCLERQRKLDGLRKWKFETILQMFPLLLQFGLLLFASALSVYLWTIHISLAIIVLGLTSLGSSAYIFLLVSTLISPDSPFQTPLAPLIAWLLPTTRWMKLRGTFRSIKRRYFRVVRRAYSAYRPDFLPPFSPPRSPRSATRRYEPAPLFDTGSLESSPEAPAVAWVLETSTDPHLVAVAAEMSVALQWTGTIDLRPQLARLRDSILACFHFTPIGTSGFRLDSIREGMSIRAVHLGRAFCTLRCIQQSQSDRDLEPQVSWFEVPNSWFSLSGLKPELANVLRILEVKPDLHIDPDASLATEWALYVIPLISHRYNESDLKLRAALDYFLHQFDRVIPNLDPSSFTDYLFCINSFLCTMSRRDMVWKDKSRFQAELFEHLFETLASCLQASQLSMDTAANIIYTTGRLSSESENNVWAHNFHNYRRQSILYRFCSSIPESDGWVGAVLSIGLLAGSHNYLMGHRISRDPGWIYKALESVAVPAEDHDRWDSRTMSGVSSLLDALLCHGAPPTKDHIHVLLQALSIPGELSENARLLLRGNALAWLNQDDELWTILQQGSVSPSLIRLGGMAD</sequence>
<feature type="transmembrane region" description="Helical" evidence="1">
    <location>
        <begin position="121"/>
        <end position="145"/>
    </location>
</feature>
<dbReference type="OrthoDB" id="3047961at2759"/>
<proteinExistence type="predicted"/>
<comment type="caution">
    <text evidence="3">The sequence shown here is derived from an EMBL/GenBank/DDBJ whole genome shotgun (WGS) entry which is preliminary data.</text>
</comment>